<comment type="caution">
    <text evidence="2">The sequence shown here is derived from an EMBL/GenBank/DDBJ whole genome shotgun (WGS) entry which is preliminary data.</text>
</comment>
<protein>
    <submittedName>
        <fullName evidence="2">Uncharacterized protein</fullName>
    </submittedName>
</protein>
<dbReference type="EMBL" id="JACGWT010000003">
    <property type="protein sequence ID" value="MBA8794480.1"/>
    <property type="molecule type" value="Genomic_DNA"/>
</dbReference>
<gene>
    <name evidence="2" type="ORF">FHX74_002099</name>
</gene>
<keyword evidence="1" id="KW-1133">Transmembrane helix</keyword>
<proteinExistence type="predicted"/>
<evidence type="ECO:0000313" key="3">
    <source>
        <dbReference type="Proteomes" id="UP000523079"/>
    </source>
</evidence>
<evidence type="ECO:0000313" key="2">
    <source>
        <dbReference type="EMBL" id="MBA8794480.1"/>
    </source>
</evidence>
<sequence length="58" mass="5743">MVRTGQGLIRVSRLQNLSTGTAVVGGVNTPVARLVTAALALLVVGVMVVVAVVALSGS</sequence>
<accession>A0A7W3ISL7</accession>
<dbReference type="Proteomes" id="UP000523079">
    <property type="component" value="Unassembled WGS sequence"/>
</dbReference>
<dbReference type="AlphaFoldDB" id="A0A7W3ISL7"/>
<keyword evidence="1" id="KW-0812">Transmembrane</keyword>
<evidence type="ECO:0000256" key="1">
    <source>
        <dbReference type="SAM" id="Phobius"/>
    </source>
</evidence>
<feature type="transmembrane region" description="Helical" evidence="1">
    <location>
        <begin position="34"/>
        <end position="55"/>
    </location>
</feature>
<dbReference type="RefSeq" id="WP_182560048.1">
    <property type="nucleotide sequence ID" value="NZ_JACGWT010000003.1"/>
</dbReference>
<keyword evidence="1" id="KW-0472">Membrane</keyword>
<organism evidence="2 3">
    <name type="scientific">Microlunatus kandeliicorticis</name>
    <dbReference type="NCBI Taxonomy" id="1759536"/>
    <lineage>
        <taxon>Bacteria</taxon>
        <taxon>Bacillati</taxon>
        <taxon>Actinomycetota</taxon>
        <taxon>Actinomycetes</taxon>
        <taxon>Propionibacteriales</taxon>
        <taxon>Propionibacteriaceae</taxon>
        <taxon>Microlunatus</taxon>
    </lineage>
</organism>
<keyword evidence="3" id="KW-1185">Reference proteome</keyword>
<reference evidence="2 3" key="1">
    <citation type="submission" date="2020-07" db="EMBL/GenBank/DDBJ databases">
        <title>Sequencing the genomes of 1000 actinobacteria strains.</title>
        <authorList>
            <person name="Klenk H.-P."/>
        </authorList>
    </citation>
    <scope>NUCLEOTIDE SEQUENCE [LARGE SCALE GENOMIC DNA]</scope>
    <source>
        <strain evidence="2 3">DSM 100723</strain>
    </source>
</reference>
<name>A0A7W3ISL7_9ACTN</name>